<keyword evidence="3" id="KW-1185">Reference proteome</keyword>
<evidence type="ECO:0000313" key="3">
    <source>
        <dbReference type="Proteomes" id="UP000478546"/>
    </source>
</evidence>
<dbReference type="Gene3D" id="1.20.1260.10">
    <property type="match status" value="1"/>
</dbReference>
<dbReference type="RefSeq" id="WP_162347258.1">
    <property type="nucleotide sequence ID" value="NZ_JAAEAA010000021.1"/>
</dbReference>
<dbReference type="AlphaFoldDB" id="A0A6B2H853"/>
<dbReference type="Pfam" id="PF13628">
    <property type="entry name" value="DUF4142"/>
    <property type="match status" value="1"/>
</dbReference>
<dbReference type="EMBL" id="JAAEAA010000021">
    <property type="protein sequence ID" value="NDK57196.1"/>
    <property type="molecule type" value="Genomic_DNA"/>
</dbReference>
<dbReference type="InterPro" id="IPR012347">
    <property type="entry name" value="Ferritin-like"/>
</dbReference>
<gene>
    <name evidence="2" type="ORF">GWO68_14825</name>
</gene>
<evidence type="ECO:0000313" key="2">
    <source>
        <dbReference type="EMBL" id="NDK57196.1"/>
    </source>
</evidence>
<dbReference type="Proteomes" id="UP000478546">
    <property type="component" value="Unassembled WGS sequence"/>
</dbReference>
<organism evidence="2 3">
    <name type="scientific">Pontibacter fetidus</name>
    <dbReference type="NCBI Taxonomy" id="2700082"/>
    <lineage>
        <taxon>Bacteria</taxon>
        <taxon>Pseudomonadati</taxon>
        <taxon>Bacteroidota</taxon>
        <taxon>Cytophagia</taxon>
        <taxon>Cytophagales</taxon>
        <taxon>Hymenobacteraceae</taxon>
        <taxon>Pontibacter</taxon>
    </lineage>
</organism>
<dbReference type="InterPro" id="IPR025419">
    <property type="entry name" value="DUF4142"/>
</dbReference>
<reference evidence="2 3" key="1">
    <citation type="submission" date="2020-01" db="EMBL/GenBank/DDBJ databases">
        <authorList>
            <person name="Kim M.K."/>
        </authorList>
    </citation>
    <scope>NUCLEOTIDE SEQUENCE [LARGE SCALE GENOMIC DNA]</scope>
    <source>
        <strain evidence="2 3">BT213</strain>
    </source>
</reference>
<evidence type="ECO:0000259" key="1">
    <source>
        <dbReference type="Pfam" id="PF13628"/>
    </source>
</evidence>
<comment type="caution">
    <text evidence="2">The sequence shown here is derived from an EMBL/GenBank/DDBJ whole genome shotgun (WGS) entry which is preliminary data.</text>
</comment>
<sequence>MFTDKIRAIALGSVLLLLPACENRTSDYKTTEITYTLDRHEPSLMFWDYAASTSMLQQQLGKLAIQKTTDSLIHTYADSALLIHSKALQRLRIIAGKYKRVQLPDSLTGSDKEMVEEFEALQGEDFESRYLEYITLTHKAQLSRYRETMHETDDPSLRQWLTTMQARISNQLQLYAQADSVKEEE</sequence>
<name>A0A6B2H853_9BACT</name>
<protein>
    <submittedName>
        <fullName evidence="2">DUF4142 domain-containing protein</fullName>
    </submittedName>
</protein>
<feature type="domain" description="DUF4142" evidence="1">
    <location>
        <begin position="46"/>
        <end position="173"/>
    </location>
</feature>
<dbReference type="PANTHER" id="PTHR38593">
    <property type="entry name" value="BLR2558 PROTEIN"/>
    <property type="match status" value="1"/>
</dbReference>
<accession>A0A6B2H853</accession>
<dbReference type="PANTHER" id="PTHR38593:SF1">
    <property type="entry name" value="BLR2558 PROTEIN"/>
    <property type="match status" value="1"/>
</dbReference>
<proteinExistence type="predicted"/>